<dbReference type="OrthoDB" id="2014201at2759"/>
<dbReference type="PANTHER" id="PTHR11183">
    <property type="entry name" value="GLYCOGENIN SUBFAMILY MEMBER"/>
    <property type="match status" value="1"/>
</dbReference>
<dbReference type="InterPro" id="IPR050587">
    <property type="entry name" value="GNT1/Glycosyltrans_8"/>
</dbReference>
<dbReference type="STRING" id="33097.A0A150GVI9"/>
<keyword evidence="1" id="KW-1133">Transmembrane helix</keyword>
<dbReference type="AlphaFoldDB" id="A0A150GVI9"/>
<feature type="transmembrane region" description="Helical" evidence="1">
    <location>
        <begin position="281"/>
        <end position="301"/>
    </location>
</feature>
<dbReference type="Gene3D" id="3.90.550.10">
    <property type="entry name" value="Spore Coat Polysaccharide Biosynthesis Protein SpsA, Chain A"/>
    <property type="match status" value="1"/>
</dbReference>
<organism evidence="2 3">
    <name type="scientific">Gonium pectorale</name>
    <name type="common">Green alga</name>
    <dbReference type="NCBI Taxonomy" id="33097"/>
    <lineage>
        <taxon>Eukaryota</taxon>
        <taxon>Viridiplantae</taxon>
        <taxon>Chlorophyta</taxon>
        <taxon>core chlorophytes</taxon>
        <taxon>Chlorophyceae</taxon>
        <taxon>CS clade</taxon>
        <taxon>Chlamydomonadales</taxon>
        <taxon>Volvocaceae</taxon>
        <taxon>Gonium</taxon>
    </lineage>
</organism>
<evidence type="ECO:0008006" key="4">
    <source>
        <dbReference type="Google" id="ProtNLM"/>
    </source>
</evidence>
<comment type="caution">
    <text evidence="2">The sequence shown here is derived from an EMBL/GenBank/DDBJ whole genome shotgun (WGS) entry which is preliminary data.</text>
</comment>
<keyword evidence="3" id="KW-1185">Reference proteome</keyword>
<sequence>MVALTTGSLPASSETTLASDGWRVIRVAPVANPGQGPQPKGFPARFAYVYTKLFIFKMTEYKKVVFIDADVLVLRNMDVIFQCPGFCAALRHSERFNSGVMSLVPSLEVYEDVMSKVALMPSYTGGDQGFLNSYFTGFAHAPLFDPSTTYTPDQYKYMRLPTTFNADIGLYVVGSNRWMLPRSIGNGGGGGSGEVFPKYFVAGSLAAGYGCVVVVVITTILVVPLEVDPLYGWILSYEWGFLLLGLTYGAFLRSCYRAGRRAGHHPAVQAPKQLHTPQLPLMETALSSAFLVGSLLLAPWLGRILGITSFAGTIVATVFIGLGVIVVSTVQFLLLPAQWYIAGRLAASTVSGPRAV</sequence>
<reference evidence="3" key="1">
    <citation type="journal article" date="2016" name="Nat. Commun.">
        <title>The Gonium pectorale genome demonstrates co-option of cell cycle regulation during the evolution of multicellularity.</title>
        <authorList>
            <person name="Hanschen E.R."/>
            <person name="Marriage T.N."/>
            <person name="Ferris P.J."/>
            <person name="Hamaji T."/>
            <person name="Toyoda A."/>
            <person name="Fujiyama A."/>
            <person name="Neme R."/>
            <person name="Noguchi H."/>
            <person name="Minakuchi Y."/>
            <person name="Suzuki M."/>
            <person name="Kawai-Toyooka H."/>
            <person name="Smith D.R."/>
            <person name="Sparks H."/>
            <person name="Anderson J."/>
            <person name="Bakaric R."/>
            <person name="Luria V."/>
            <person name="Karger A."/>
            <person name="Kirschner M.W."/>
            <person name="Durand P.M."/>
            <person name="Michod R.E."/>
            <person name="Nozaki H."/>
            <person name="Olson B.J."/>
        </authorList>
    </citation>
    <scope>NUCLEOTIDE SEQUENCE [LARGE SCALE GENOMIC DNA]</scope>
    <source>
        <strain evidence="3">NIES-2863</strain>
    </source>
</reference>
<feature type="transmembrane region" description="Helical" evidence="1">
    <location>
        <begin position="230"/>
        <end position="251"/>
    </location>
</feature>
<feature type="transmembrane region" description="Helical" evidence="1">
    <location>
        <begin position="199"/>
        <end position="224"/>
    </location>
</feature>
<dbReference type="SUPFAM" id="SSF53448">
    <property type="entry name" value="Nucleotide-diphospho-sugar transferases"/>
    <property type="match status" value="1"/>
</dbReference>
<dbReference type="EMBL" id="LSYV01000007">
    <property type="protein sequence ID" value="KXZ53851.1"/>
    <property type="molecule type" value="Genomic_DNA"/>
</dbReference>
<gene>
    <name evidence="2" type="ORF">GPECTOR_6g769</name>
</gene>
<evidence type="ECO:0000256" key="1">
    <source>
        <dbReference type="SAM" id="Phobius"/>
    </source>
</evidence>
<dbReference type="Proteomes" id="UP000075714">
    <property type="component" value="Unassembled WGS sequence"/>
</dbReference>
<name>A0A150GVI9_GONPE</name>
<dbReference type="InterPro" id="IPR029044">
    <property type="entry name" value="Nucleotide-diphossugar_trans"/>
</dbReference>
<feature type="transmembrane region" description="Helical" evidence="1">
    <location>
        <begin position="307"/>
        <end position="335"/>
    </location>
</feature>
<protein>
    <recommendedName>
        <fullName evidence="4">Hexosyltransferase</fullName>
    </recommendedName>
</protein>
<keyword evidence="1" id="KW-0472">Membrane</keyword>
<accession>A0A150GVI9</accession>
<keyword evidence="1" id="KW-0812">Transmembrane</keyword>
<evidence type="ECO:0000313" key="2">
    <source>
        <dbReference type="EMBL" id="KXZ53851.1"/>
    </source>
</evidence>
<evidence type="ECO:0000313" key="3">
    <source>
        <dbReference type="Proteomes" id="UP000075714"/>
    </source>
</evidence>
<proteinExistence type="predicted"/>